<evidence type="ECO:0000313" key="2">
    <source>
        <dbReference type="EMBL" id="RUS34353.1"/>
    </source>
</evidence>
<proteinExistence type="predicted"/>
<keyword evidence="1" id="KW-0472">Membrane</keyword>
<evidence type="ECO:0000256" key="1">
    <source>
        <dbReference type="SAM" id="Phobius"/>
    </source>
</evidence>
<comment type="caution">
    <text evidence="2">The sequence shown here is derived from an EMBL/GenBank/DDBJ whole genome shotgun (WGS) entry which is preliminary data.</text>
</comment>
<dbReference type="Proteomes" id="UP000274822">
    <property type="component" value="Unassembled WGS sequence"/>
</dbReference>
<reference evidence="2 3" key="1">
    <citation type="journal article" date="2018" name="New Phytol.">
        <title>Phylogenomics of Endogonaceae and evolution of mycorrhizas within Mucoromycota.</title>
        <authorList>
            <person name="Chang Y."/>
            <person name="Desiro A."/>
            <person name="Na H."/>
            <person name="Sandor L."/>
            <person name="Lipzen A."/>
            <person name="Clum A."/>
            <person name="Barry K."/>
            <person name="Grigoriev I.V."/>
            <person name="Martin F.M."/>
            <person name="Stajich J.E."/>
            <person name="Smith M.E."/>
            <person name="Bonito G."/>
            <person name="Spatafora J.W."/>
        </authorList>
    </citation>
    <scope>NUCLEOTIDE SEQUENCE [LARGE SCALE GENOMIC DNA]</scope>
    <source>
        <strain evidence="2 3">AD002</strain>
    </source>
</reference>
<feature type="transmembrane region" description="Helical" evidence="1">
    <location>
        <begin position="253"/>
        <end position="270"/>
    </location>
</feature>
<accession>A0A433QX19</accession>
<feature type="transmembrane region" description="Helical" evidence="1">
    <location>
        <begin position="214"/>
        <end position="241"/>
    </location>
</feature>
<organism evidence="2 3">
    <name type="scientific">Jimgerdemannia flammicorona</name>
    <dbReference type="NCBI Taxonomy" id="994334"/>
    <lineage>
        <taxon>Eukaryota</taxon>
        <taxon>Fungi</taxon>
        <taxon>Fungi incertae sedis</taxon>
        <taxon>Mucoromycota</taxon>
        <taxon>Mucoromycotina</taxon>
        <taxon>Endogonomycetes</taxon>
        <taxon>Endogonales</taxon>
        <taxon>Endogonaceae</taxon>
        <taxon>Jimgerdemannia</taxon>
    </lineage>
</organism>
<gene>
    <name evidence="2" type="ORF">BC938DRAFT_481042</name>
</gene>
<keyword evidence="1" id="KW-1133">Transmembrane helix</keyword>
<protein>
    <submittedName>
        <fullName evidence="2">Uncharacterized protein</fullName>
    </submittedName>
</protein>
<dbReference type="InterPro" id="IPR027948">
    <property type="entry name" value="DUF4436"/>
</dbReference>
<keyword evidence="3" id="KW-1185">Reference proteome</keyword>
<dbReference type="Pfam" id="PF14494">
    <property type="entry name" value="DUF4436"/>
    <property type="match status" value="1"/>
</dbReference>
<evidence type="ECO:0000313" key="3">
    <source>
        <dbReference type="Proteomes" id="UP000274822"/>
    </source>
</evidence>
<dbReference type="AlphaFoldDB" id="A0A433QX19"/>
<name>A0A433QX19_9FUNG</name>
<keyword evidence="1" id="KW-0812">Transmembrane</keyword>
<sequence>MFTLRQKPKLHVFNSKFLLPSFIAIAVIAAVTTSWFFWDPKNPDLTNYDRYYDYERYGNLQAQDIDLTFDLYFQKLSFEEFTFQIRYELSPSNTFTDSNSSLTKAINVSMGDNTEEFKANSSYLVLSGMTTSPNLQGRQRDYPFDVWQSYAYFSVVENNSTSSAQPRLGFAVSYEYLSLAGNTTAVVWTDSGFAFGFELQRLRLVKGFRSANSVLLNSILLVMAMWIITALYTFLTLKFVYFKEEHPKDIQEIIGYSSLGAAILFALPTVRGAQPGVPTSACIIDAVTTHLRRAFEMEADAKEETVEEKDDDKLMA</sequence>
<feature type="transmembrane region" description="Helical" evidence="1">
    <location>
        <begin position="17"/>
        <end position="38"/>
    </location>
</feature>
<dbReference type="EMBL" id="RBNJ01000561">
    <property type="protein sequence ID" value="RUS34353.1"/>
    <property type="molecule type" value="Genomic_DNA"/>
</dbReference>